<comment type="similarity">
    <text evidence="2">Belongs to the bacterial solute-binding protein 8 family.</text>
</comment>
<dbReference type="EMBL" id="JACHDO010000001">
    <property type="protein sequence ID" value="MBB5490180.1"/>
    <property type="molecule type" value="Genomic_DNA"/>
</dbReference>
<dbReference type="PROSITE" id="PS50983">
    <property type="entry name" value="FE_B12_PBP"/>
    <property type="match status" value="1"/>
</dbReference>
<dbReference type="AlphaFoldDB" id="A0A840W070"/>
<organism evidence="9 10">
    <name type="scientific">Nocardiopsis metallicus</name>
    <dbReference type="NCBI Taxonomy" id="179819"/>
    <lineage>
        <taxon>Bacteria</taxon>
        <taxon>Bacillati</taxon>
        <taxon>Actinomycetota</taxon>
        <taxon>Actinomycetes</taxon>
        <taxon>Streptosporangiales</taxon>
        <taxon>Nocardiopsidaceae</taxon>
        <taxon>Nocardiopsis</taxon>
    </lineage>
</organism>
<comment type="caution">
    <text evidence="9">The sequence shown here is derived from an EMBL/GenBank/DDBJ whole genome shotgun (WGS) entry which is preliminary data.</text>
</comment>
<dbReference type="Proteomes" id="UP000579647">
    <property type="component" value="Unassembled WGS sequence"/>
</dbReference>
<feature type="chain" id="PRO_5039720847" evidence="7">
    <location>
        <begin position="27"/>
        <end position="340"/>
    </location>
</feature>
<evidence type="ECO:0000256" key="3">
    <source>
        <dbReference type="ARBA" id="ARBA00022448"/>
    </source>
</evidence>
<dbReference type="RefSeq" id="WP_184363206.1">
    <property type="nucleotide sequence ID" value="NZ_BAAAKM010000044.1"/>
</dbReference>
<dbReference type="PANTHER" id="PTHR30532">
    <property type="entry name" value="IRON III DICITRATE-BINDING PERIPLASMIC PROTEIN"/>
    <property type="match status" value="1"/>
</dbReference>
<evidence type="ECO:0000256" key="5">
    <source>
        <dbReference type="SAM" id="Coils"/>
    </source>
</evidence>
<dbReference type="GO" id="GO:1901678">
    <property type="term" value="P:iron coordination entity transport"/>
    <property type="evidence" value="ECO:0007669"/>
    <property type="project" value="UniProtKB-ARBA"/>
</dbReference>
<dbReference type="InterPro" id="IPR051313">
    <property type="entry name" value="Bact_iron-sidero_bind"/>
</dbReference>
<dbReference type="InterPro" id="IPR002491">
    <property type="entry name" value="ABC_transptr_periplasmic_BD"/>
</dbReference>
<evidence type="ECO:0000256" key="6">
    <source>
        <dbReference type="SAM" id="MobiDB-lite"/>
    </source>
</evidence>
<accession>A0A840W070</accession>
<dbReference type="PROSITE" id="PS51257">
    <property type="entry name" value="PROKAR_LIPOPROTEIN"/>
    <property type="match status" value="1"/>
</dbReference>
<evidence type="ECO:0000256" key="1">
    <source>
        <dbReference type="ARBA" id="ARBA00004196"/>
    </source>
</evidence>
<dbReference type="GO" id="GO:0030288">
    <property type="term" value="C:outer membrane-bounded periplasmic space"/>
    <property type="evidence" value="ECO:0007669"/>
    <property type="project" value="TreeGrafter"/>
</dbReference>
<keyword evidence="3" id="KW-0813">Transport</keyword>
<sequence>MPEFIRSARSLSVFALAGALALSACGTDGGAESGGSASEEGAQTRTVEGANGSVEVPASPERIAVLWRPTLAAVTQLGHDVVGTMGSPGEADQGLAPFLPEGVDGADLTLVTSSPAEDDINIEELANTEPDLIIGVSTAVGAQTELLDSLEAIAPTVLLEWEGTGSWRGHLEEVAELLDAQAEAEEEVAAYDAAVEQARTDLAEADVDPARTELSLVRLQSESEIRLETPASFPGQIVDDLGFARPDTQVEADGDTDFIPHSYENLDQADGDAVFVLAGSGYPDAPDTFSEGLWSNLGAVQDERLYRMDYDFWGSANYHGAHRIIEDVTAALTGETAPAV</sequence>
<keyword evidence="4 7" id="KW-0732">Signal</keyword>
<dbReference type="Gene3D" id="3.40.50.1980">
    <property type="entry name" value="Nitrogenase molybdenum iron protein domain"/>
    <property type="match status" value="2"/>
</dbReference>
<proteinExistence type="inferred from homology"/>
<evidence type="ECO:0000313" key="10">
    <source>
        <dbReference type="Proteomes" id="UP000579647"/>
    </source>
</evidence>
<feature type="region of interest" description="Disordered" evidence="6">
    <location>
        <begin position="27"/>
        <end position="54"/>
    </location>
</feature>
<protein>
    <submittedName>
        <fullName evidence="9">Iron complex transport system substrate-binding protein</fullName>
    </submittedName>
</protein>
<reference evidence="9 10" key="1">
    <citation type="submission" date="2020-08" db="EMBL/GenBank/DDBJ databases">
        <title>Sequencing the genomes of 1000 actinobacteria strains.</title>
        <authorList>
            <person name="Klenk H.-P."/>
        </authorList>
    </citation>
    <scope>NUCLEOTIDE SEQUENCE [LARGE SCALE GENOMIC DNA]</scope>
    <source>
        <strain evidence="9 10">DSM 44598</strain>
    </source>
</reference>
<keyword evidence="10" id="KW-1185">Reference proteome</keyword>
<feature type="domain" description="Fe/B12 periplasmic-binding" evidence="8">
    <location>
        <begin position="62"/>
        <end position="336"/>
    </location>
</feature>
<dbReference type="Pfam" id="PF01497">
    <property type="entry name" value="Peripla_BP_2"/>
    <property type="match status" value="1"/>
</dbReference>
<evidence type="ECO:0000256" key="7">
    <source>
        <dbReference type="SAM" id="SignalP"/>
    </source>
</evidence>
<gene>
    <name evidence="9" type="ORF">HNR07_001317</name>
</gene>
<dbReference type="PANTHER" id="PTHR30532:SF25">
    <property type="entry name" value="IRON(III) DICITRATE-BINDING PERIPLASMIC PROTEIN"/>
    <property type="match status" value="1"/>
</dbReference>
<keyword evidence="5" id="KW-0175">Coiled coil</keyword>
<evidence type="ECO:0000256" key="2">
    <source>
        <dbReference type="ARBA" id="ARBA00008814"/>
    </source>
</evidence>
<comment type="subcellular location">
    <subcellularLocation>
        <location evidence="1">Cell envelope</location>
    </subcellularLocation>
</comment>
<name>A0A840W070_9ACTN</name>
<feature type="signal peptide" evidence="7">
    <location>
        <begin position="1"/>
        <end position="26"/>
    </location>
</feature>
<evidence type="ECO:0000256" key="4">
    <source>
        <dbReference type="ARBA" id="ARBA00022729"/>
    </source>
</evidence>
<evidence type="ECO:0000313" key="9">
    <source>
        <dbReference type="EMBL" id="MBB5490180.1"/>
    </source>
</evidence>
<dbReference type="SUPFAM" id="SSF53807">
    <property type="entry name" value="Helical backbone' metal receptor"/>
    <property type="match status" value="1"/>
</dbReference>
<evidence type="ECO:0000259" key="8">
    <source>
        <dbReference type="PROSITE" id="PS50983"/>
    </source>
</evidence>
<feature type="coiled-coil region" evidence="5">
    <location>
        <begin position="174"/>
        <end position="201"/>
    </location>
</feature>